<reference evidence="2" key="1">
    <citation type="submission" date="2022-07" db="EMBL/GenBank/DDBJ databases">
        <title>Genome Sequence of Agrocybe chaxingu.</title>
        <authorList>
            <person name="Buettner E."/>
        </authorList>
    </citation>
    <scope>NUCLEOTIDE SEQUENCE</scope>
    <source>
        <strain evidence="2">MP-N11</strain>
    </source>
</reference>
<feature type="compositionally biased region" description="Basic and acidic residues" evidence="1">
    <location>
        <begin position="17"/>
        <end position="32"/>
    </location>
</feature>
<feature type="region of interest" description="Disordered" evidence="1">
    <location>
        <begin position="1"/>
        <end position="34"/>
    </location>
</feature>
<dbReference type="AlphaFoldDB" id="A0A9W8K7J6"/>
<feature type="compositionally biased region" description="Low complexity" evidence="1">
    <location>
        <begin position="1"/>
        <end position="16"/>
    </location>
</feature>
<comment type="caution">
    <text evidence="2">The sequence shown here is derived from an EMBL/GenBank/DDBJ whole genome shotgun (WGS) entry which is preliminary data.</text>
</comment>
<dbReference type="EMBL" id="JANKHO010000141">
    <property type="protein sequence ID" value="KAJ3514512.1"/>
    <property type="molecule type" value="Genomic_DNA"/>
</dbReference>
<feature type="region of interest" description="Disordered" evidence="1">
    <location>
        <begin position="229"/>
        <end position="297"/>
    </location>
</feature>
<evidence type="ECO:0000256" key="1">
    <source>
        <dbReference type="SAM" id="MobiDB-lite"/>
    </source>
</evidence>
<feature type="compositionally biased region" description="Basic and acidic residues" evidence="1">
    <location>
        <begin position="250"/>
        <end position="262"/>
    </location>
</feature>
<name>A0A9W8K7J6_9AGAR</name>
<sequence>MLLVLASDSAPASDVDSQPKNDAWDVGDDKDALGGVEIHPADERRGWVCRGHGARSSTSTAEMKKHVHLPAKNTHSRETPTEALPVLPRTKTTRPSNFFLAPLQHPTLRASPHPPAVQEQADAALMSTTHADVEHEGSAPRQVQEVVGFVGGILSSSIEWRRRGRVSGWAPAMAIRALISSCQSSAGDDQRECTYLYTPPSSSIPPFSVPPRHGKHPFPCIRPECPNNPPAFEDRTDVPARSRLTSRGSEGVDWRADAERKTWSFASGSGDGGPARGGVRLRSPRDPPREYDPPATSRRRWVSPFHAVLAFPDVIWMLQEVGGDRESGGKTESSSASAPSPPFLTCYWKTRSSESYMDGATTPRAPFWTISQKVGANRLKSGFGDVPMIRTVSDVLLFVKDVVGTEVEGVRRRDGVTRGEGIDIASSLAVKLQGHLMWPVGLFNGILRKLSRVEDEALKVYKKAPRRLWC</sequence>
<protein>
    <submittedName>
        <fullName evidence="2">Uncharacterized protein</fullName>
    </submittedName>
</protein>
<organism evidence="2 3">
    <name type="scientific">Agrocybe chaxingu</name>
    <dbReference type="NCBI Taxonomy" id="84603"/>
    <lineage>
        <taxon>Eukaryota</taxon>
        <taxon>Fungi</taxon>
        <taxon>Dikarya</taxon>
        <taxon>Basidiomycota</taxon>
        <taxon>Agaricomycotina</taxon>
        <taxon>Agaricomycetes</taxon>
        <taxon>Agaricomycetidae</taxon>
        <taxon>Agaricales</taxon>
        <taxon>Agaricineae</taxon>
        <taxon>Strophariaceae</taxon>
        <taxon>Agrocybe</taxon>
    </lineage>
</organism>
<proteinExistence type="predicted"/>
<dbReference type="Proteomes" id="UP001148786">
    <property type="component" value="Unassembled WGS sequence"/>
</dbReference>
<feature type="compositionally biased region" description="Basic and acidic residues" evidence="1">
    <location>
        <begin position="283"/>
        <end position="292"/>
    </location>
</feature>
<feature type="region of interest" description="Disordered" evidence="1">
    <location>
        <begin position="51"/>
        <end position="80"/>
    </location>
</feature>
<accession>A0A9W8K7J6</accession>
<keyword evidence="3" id="KW-1185">Reference proteome</keyword>
<evidence type="ECO:0000313" key="3">
    <source>
        <dbReference type="Proteomes" id="UP001148786"/>
    </source>
</evidence>
<gene>
    <name evidence="2" type="ORF">NLJ89_g2343</name>
</gene>
<evidence type="ECO:0000313" key="2">
    <source>
        <dbReference type="EMBL" id="KAJ3514512.1"/>
    </source>
</evidence>